<evidence type="ECO:0000256" key="3">
    <source>
        <dbReference type="SAM" id="MobiDB-lite"/>
    </source>
</evidence>
<feature type="transmembrane region" description="Helical" evidence="4">
    <location>
        <begin position="32"/>
        <end position="54"/>
    </location>
</feature>
<keyword evidence="6" id="KW-1185">Reference proteome</keyword>
<name>A0AAN9QX88_CANGL</name>
<dbReference type="AlphaFoldDB" id="A0AAN9QX88"/>
<reference evidence="5 6" key="1">
    <citation type="submission" date="2024-01" db="EMBL/GenBank/DDBJ databases">
        <title>The genomes of 5 underutilized Papilionoideae crops provide insights into root nodulation and disease resistanc.</title>
        <authorList>
            <person name="Jiang F."/>
        </authorList>
    </citation>
    <scope>NUCLEOTIDE SEQUENCE [LARGE SCALE GENOMIC DNA]</scope>
    <source>
        <strain evidence="5">LVBAO_FW01</strain>
        <tissue evidence="5">Leaves</tissue>
    </source>
</reference>
<keyword evidence="4" id="KW-1133">Transmembrane helix</keyword>
<dbReference type="InterPro" id="IPR035176">
    <property type="entry name" value="PEP"/>
</dbReference>
<gene>
    <name evidence="5" type="ORF">VNO77_09833</name>
</gene>
<keyword evidence="4" id="KW-0812">Transmembrane</keyword>
<evidence type="ECO:0008006" key="7">
    <source>
        <dbReference type="Google" id="ProtNLM"/>
    </source>
</evidence>
<accession>A0AAN9QX88</accession>
<feature type="region of interest" description="Disordered" evidence="3">
    <location>
        <begin position="116"/>
        <end position="141"/>
    </location>
</feature>
<dbReference type="GO" id="GO:0045087">
    <property type="term" value="P:innate immune response"/>
    <property type="evidence" value="ECO:0007669"/>
    <property type="project" value="InterPro"/>
</dbReference>
<keyword evidence="2" id="KW-0611">Plant defense</keyword>
<feature type="compositionally biased region" description="Acidic residues" evidence="3">
    <location>
        <begin position="130"/>
        <end position="140"/>
    </location>
</feature>
<evidence type="ECO:0000256" key="4">
    <source>
        <dbReference type="SAM" id="Phobius"/>
    </source>
</evidence>
<dbReference type="PANTHER" id="PTHR35771">
    <property type="entry name" value="TRANSMEMBRANE PROTEIN-RELATED"/>
    <property type="match status" value="1"/>
</dbReference>
<organism evidence="5 6">
    <name type="scientific">Canavalia gladiata</name>
    <name type="common">Sword bean</name>
    <name type="synonym">Dolichos gladiatus</name>
    <dbReference type="NCBI Taxonomy" id="3824"/>
    <lineage>
        <taxon>Eukaryota</taxon>
        <taxon>Viridiplantae</taxon>
        <taxon>Streptophyta</taxon>
        <taxon>Embryophyta</taxon>
        <taxon>Tracheophyta</taxon>
        <taxon>Spermatophyta</taxon>
        <taxon>Magnoliopsida</taxon>
        <taxon>eudicotyledons</taxon>
        <taxon>Gunneridae</taxon>
        <taxon>Pentapetalae</taxon>
        <taxon>rosids</taxon>
        <taxon>fabids</taxon>
        <taxon>Fabales</taxon>
        <taxon>Fabaceae</taxon>
        <taxon>Papilionoideae</taxon>
        <taxon>50 kb inversion clade</taxon>
        <taxon>NPAAA clade</taxon>
        <taxon>indigoferoid/millettioid clade</taxon>
        <taxon>Phaseoleae</taxon>
        <taxon>Canavalia</taxon>
    </lineage>
</organism>
<evidence type="ECO:0000256" key="2">
    <source>
        <dbReference type="ARBA" id="ARBA00022821"/>
    </source>
</evidence>
<evidence type="ECO:0000313" key="6">
    <source>
        <dbReference type="Proteomes" id="UP001367508"/>
    </source>
</evidence>
<comment type="caution">
    <text evidence="5">The sequence shown here is derived from an EMBL/GenBank/DDBJ whole genome shotgun (WGS) entry which is preliminary data.</text>
</comment>
<comment type="similarity">
    <text evidence="1">Belongs to the brassicaceae elicitor peptide family.</text>
</comment>
<evidence type="ECO:0000256" key="1">
    <source>
        <dbReference type="ARBA" id="ARBA00011021"/>
    </source>
</evidence>
<sequence length="184" mass="21087">MKEHGGELDLKWQIDMFHTGDQFMLQSYKIPWLIWIQLLVLLLLLALLFFFALFPSDPDDHHVTVTVTAPSTSSNVFLLHDVNRIQKPLANHHSTPTLLTNRQQRALQGGQNLLIKGEKTTGPSMRREEIEEEDEEEELEASSSLYSHPCHYFQLATVAFLKCFGLDSTSDSPSTRKHIKRKES</sequence>
<dbReference type="PANTHER" id="PTHR35771:SF3">
    <property type="entry name" value="TRANSMEMBRANE PROTEIN"/>
    <property type="match status" value="1"/>
</dbReference>
<dbReference type="Proteomes" id="UP001367508">
    <property type="component" value="Unassembled WGS sequence"/>
</dbReference>
<dbReference type="EMBL" id="JAYMYQ010000002">
    <property type="protein sequence ID" value="KAK7350839.1"/>
    <property type="molecule type" value="Genomic_DNA"/>
</dbReference>
<evidence type="ECO:0000313" key="5">
    <source>
        <dbReference type="EMBL" id="KAK7350839.1"/>
    </source>
</evidence>
<dbReference type="Pfam" id="PF17232">
    <property type="entry name" value="Pep1_7"/>
    <property type="match status" value="1"/>
</dbReference>
<keyword evidence="4" id="KW-0472">Membrane</keyword>
<protein>
    <recommendedName>
        <fullName evidence="7">Transmembrane protein</fullName>
    </recommendedName>
</protein>
<proteinExistence type="inferred from homology"/>